<dbReference type="PROSITE" id="PS51301">
    <property type="entry name" value="KILA_N"/>
    <property type="match status" value="1"/>
</dbReference>
<dbReference type="AlphaFoldDB" id="A0A1V3IEF6"/>
<gene>
    <name evidence="2" type="ORF">BKK47_07545</name>
</gene>
<dbReference type="InterPro" id="IPR017880">
    <property type="entry name" value="KilA_N"/>
</dbReference>
<dbReference type="EMBL" id="MLHG01000047">
    <property type="protein sequence ID" value="OOF39063.1"/>
    <property type="molecule type" value="Genomic_DNA"/>
</dbReference>
<dbReference type="InterPro" id="IPR018004">
    <property type="entry name" value="KilA/APSES_HTH"/>
</dbReference>
<evidence type="ECO:0000313" key="2">
    <source>
        <dbReference type="EMBL" id="OOF39063.1"/>
    </source>
</evidence>
<dbReference type="SMART" id="SM01252">
    <property type="entry name" value="KilA-N"/>
    <property type="match status" value="1"/>
</dbReference>
<dbReference type="RefSeq" id="WP_077494278.1">
    <property type="nucleotide sequence ID" value="NZ_MLHG01000047.1"/>
</dbReference>
<evidence type="ECO:0000313" key="3">
    <source>
        <dbReference type="Proteomes" id="UP000189426"/>
    </source>
</evidence>
<keyword evidence="3" id="KW-1185">Reference proteome</keyword>
<name>A0A1V3IEF6_9PAST</name>
<dbReference type="Proteomes" id="UP000189426">
    <property type="component" value="Unassembled WGS sequence"/>
</dbReference>
<evidence type="ECO:0000259" key="1">
    <source>
        <dbReference type="PROSITE" id="PS51301"/>
    </source>
</evidence>
<sequence length="198" mass="22625">MSSQLTILNTKIRSLDGLFSLNDFHKASGAEEHLRPSKFMRNEQTKDLVSEIEKDQSPNLGLACKSLRGGLNSGVWACEELVLSYAMWISPKFHLIVLRAFLAMHRNEPKQLALPEPQISKSDLKTLLKIHQYANRWKEFQQAISNGGETSNNVLKQEIATLYSRYDDNDGYLFIFSPNVEQDVQQANELLMRLVKNQ</sequence>
<reference evidence="2 3" key="1">
    <citation type="submission" date="2016-10" db="EMBL/GenBank/DDBJ databases">
        <title>Rodentibacter gen. nov. and new species.</title>
        <authorList>
            <person name="Christensen H."/>
        </authorList>
    </citation>
    <scope>NUCLEOTIDE SEQUENCE [LARGE SCALE GENOMIC DNA]</scope>
    <source>
        <strain evidence="2 3">Ppn418</strain>
    </source>
</reference>
<dbReference type="Pfam" id="PF04383">
    <property type="entry name" value="KilA-N"/>
    <property type="match status" value="1"/>
</dbReference>
<protein>
    <recommendedName>
        <fullName evidence="1">KilA-N domain-containing protein</fullName>
    </recommendedName>
</protein>
<dbReference type="STRING" id="1908257.BKK47_07545"/>
<comment type="caution">
    <text evidence="2">The sequence shown here is derived from an EMBL/GenBank/DDBJ whole genome shotgun (WGS) entry which is preliminary data.</text>
</comment>
<organism evidence="2 3">
    <name type="scientific">Rodentibacter mrazii</name>
    <dbReference type="NCBI Taxonomy" id="1908257"/>
    <lineage>
        <taxon>Bacteria</taxon>
        <taxon>Pseudomonadati</taxon>
        <taxon>Pseudomonadota</taxon>
        <taxon>Gammaproteobacteria</taxon>
        <taxon>Pasteurellales</taxon>
        <taxon>Pasteurellaceae</taxon>
        <taxon>Rodentibacter</taxon>
    </lineage>
</organism>
<accession>A0A1V3IEF6</accession>
<feature type="domain" description="KilA-N" evidence="1">
    <location>
        <begin position="1"/>
        <end position="104"/>
    </location>
</feature>
<proteinExistence type="predicted"/>